<gene>
    <name evidence="1" type="ORF">WJX74_011095</name>
</gene>
<comment type="caution">
    <text evidence="1">The sequence shown here is derived from an EMBL/GenBank/DDBJ whole genome shotgun (WGS) entry which is preliminary data.</text>
</comment>
<reference evidence="1 2" key="1">
    <citation type="journal article" date="2024" name="Nat. Commun.">
        <title>Phylogenomics reveals the evolutionary origins of lichenization in chlorophyte algae.</title>
        <authorList>
            <person name="Puginier C."/>
            <person name="Libourel C."/>
            <person name="Otte J."/>
            <person name="Skaloud P."/>
            <person name="Haon M."/>
            <person name="Grisel S."/>
            <person name="Petersen M."/>
            <person name="Berrin J.G."/>
            <person name="Delaux P.M."/>
            <person name="Dal Grande F."/>
            <person name="Keller J."/>
        </authorList>
    </citation>
    <scope>NUCLEOTIDE SEQUENCE [LARGE SCALE GENOMIC DNA]</scope>
    <source>
        <strain evidence="1 2">SAG 2145</strain>
    </source>
</reference>
<evidence type="ECO:0000313" key="1">
    <source>
        <dbReference type="EMBL" id="KAK9827949.1"/>
    </source>
</evidence>
<organism evidence="1 2">
    <name type="scientific">Apatococcus lobatus</name>
    <dbReference type="NCBI Taxonomy" id="904363"/>
    <lineage>
        <taxon>Eukaryota</taxon>
        <taxon>Viridiplantae</taxon>
        <taxon>Chlorophyta</taxon>
        <taxon>core chlorophytes</taxon>
        <taxon>Trebouxiophyceae</taxon>
        <taxon>Chlorellales</taxon>
        <taxon>Chlorellaceae</taxon>
        <taxon>Apatococcus</taxon>
    </lineage>
</organism>
<dbReference type="AlphaFoldDB" id="A0AAW1R2U2"/>
<evidence type="ECO:0000313" key="2">
    <source>
        <dbReference type="Proteomes" id="UP001438707"/>
    </source>
</evidence>
<sequence>MPVSQSTRSGHQNAYRRGVLSGPHWAEAVLANDHYNPQSTPTRTAESPYLTSNQLAYPAKDRYGVKLNRVDLDKTYNCVPREELLCHHEADGSSVKTFLPLNPLTYGNKQIGEPAVQQYLWQARKKHDFKVPVKQISAGPDLDTYVSAAGLPTGKLMPKQPLGPDQAAADIARESLPYYPRPGGQFTASLNKVHRKTGLRQ</sequence>
<accession>A0AAW1R2U2</accession>
<dbReference type="Proteomes" id="UP001438707">
    <property type="component" value="Unassembled WGS sequence"/>
</dbReference>
<dbReference type="EMBL" id="JALJOS010000017">
    <property type="protein sequence ID" value="KAK9827949.1"/>
    <property type="molecule type" value="Genomic_DNA"/>
</dbReference>
<name>A0AAW1R2U2_9CHLO</name>
<keyword evidence="2" id="KW-1185">Reference proteome</keyword>
<proteinExistence type="predicted"/>
<protein>
    <submittedName>
        <fullName evidence="1">Uncharacterized protein</fullName>
    </submittedName>
</protein>